<dbReference type="PANTHER" id="PTHR15955">
    <property type="entry name" value="RWD DOMAIN CONTAINING PROTEIN 2"/>
    <property type="match status" value="1"/>
</dbReference>
<evidence type="ECO:0000313" key="3">
    <source>
        <dbReference type="Proteomes" id="UP001516023"/>
    </source>
</evidence>
<dbReference type="SUPFAM" id="SSF54495">
    <property type="entry name" value="UBC-like"/>
    <property type="match status" value="1"/>
</dbReference>
<reference evidence="2 3" key="1">
    <citation type="journal article" date="2020" name="G3 (Bethesda)">
        <title>Improved Reference Genome for Cyclotella cryptica CCMP332, a Model for Cell Wall Morphogenesis, Salinity Adaptation, and Lipid Production in Diatoms (Bacillariophyta).</title>
        <authorList>
            <person name="Roberts W.R."/>
            <person name="Downey K.M."/>
            <person name="Ruck E.C."/>
            <person name="Traller J.C."/>
            <person name="Alverson A.J."/>
        </authorList>
    </citation>
    <scope>NUCLEOTIDE SEQUENCE [LARGE SCALE GENOMIC DNA]</scope>
    <source>
        <strain evidence="2 3">CCMP332</strain>
    </source>
</reference>
<proteinExistence type="predicted"/>
<dbReference type="InterPro" id="IPR016135">
    <property type="entry name" value="UBQ-conjugating_enzyme/RWD"/>
</dbReference>
<dbReference type="Pfam" id="PF06544">
    <property type="entry name" value="Prp3_C"/>
    <property type="match status" value="1"/>
</dbReference>
<dbReference type="AlphaFoldDB" id="A0ABD3Q9N5"/>
<gene>
    <name evidence="2" type="ORF">HJC23_008808</name>
</gene>
<dbReference type="EMBL" id="JABMIG020000059">
    <property type="protein sequence ID" value="KAL3796855.1"/>
    <property type="molecule type" value="Genomic_DNA"/>
</dbReference>
<name>A0ABD3Q9N5_9STRA</name>
<dbReference type="InterPro" id="IPR059181">
    <property type="entry name" value="RWDD2A-B_C"/>
</dbReference>
<feature type="domain" description="Small nuclear ribonucleoprotein Prp3 C-terminal" evidence="1">
    <location>
        <begin position="194"/>
        <end position="247"/>
    </location>
</feature>
<keyword evidence="3" id="KW-1185">Reference proteome</keyword>
<protein>
    <recommendedName>
        <fullName evidence="1">Small nuclear ribonucleoprotein Prp3 C-terminal domain-containing protein</fullName>
    </recommendedName>
</protein>
<accession>A0ABD3Q9N5</accession>
<evidence type="ECO:0000259" key="1">
    <source>
        <dbReference type="Pfam" id="PF06544"/>
    </source>
</evidence>
<dbReference type="CDD" id="cd24163">
    <property type="entry name" value="RWDD2_C"/>
    <property type="match status" value="1"/>
</dbReference>
<evidence type="ECO:0000313" key="2">
    <source>
        <dbReference type="EMBL" id="KAL3796855.1"/>
    </source>
</evidence>
<dbReference type="PANTHER" id="PTHR15955:SF8">
    <property type="entry name" value="RWD DOMAIN-CONTAINING PROTEIN 2B-RELATED"/>
    <property type="match status" value="1"/>
</dbReference>
<comment type="caution">
    <text evidence="2">The sequence shown here is derived from an EMBL/GenBank/DDBJ whole genome shotgun (WGS) entry which is preliminary data.</text>
</comment>
<dbReference type="Gene3D" id="3.10.110.10">
    <property type="entry name" value="Ubiquitin Conjugating Enzyme"/>
    <property type="match status" value="1"/>
</dbReference>
<dbReference type="InterPro" id="IPR017359">
    <property type="entry name" value="Phi-like"/>
</dbReference>
<dbReference type="InterPro" id="IPR010541">
    <property type="entry name" value="Prp3_C"/>
</dbReference>
<organism evidence="2 3">
    <name type="scientific">Cyclotella cryptica</name>
    <dbReference type="NCBI Taxonomy" id="29204"/>
    <lineage>
        <taxon>Eukaryota</taxon>
        <taxon>Sar</taxon>
        <taxon>Stramenopiles</taxon>
        <taxon>Ochrophyta</taxon>
        <taxon>Bacillariophyta</taxon>
        <taxon>Coscinodiscophyceae</taxon>
        <taxon>Thalassiosirophycidae</taxon>
        <taxon>Stephanodiscales</taxon>
        <taxon>Stephanodiscaceae</taxon>
        <taxon>Cyclotella</taxon>
    </lineage>
</organism>
<sequence>MHAAGGNEADEALERLVLEIDALTTILCDVNDFSGDDSVHWDSGFVVTTPDALALIREYLNSATNGSLPKLDARKFDVPSIGVEVFVGTSDKSTTADGVWLRITLPPGYPNLAPAQVTVLTTPREFPKSLLDDLSVKLTNRALELSGFETIMEVINECRDVLYDWKTSSTLEIHDNEESSTLEYSQPKSILSRRWIWVHHIKNSNRLKQIVLEARQLQLGGYLKGGYPGVVVVEGLSQNCDEFVVWIKGNKSRPGGFGRNWGHHVRGESTIEARQLPETFQELEDDMGNLGGLCRQFGVEEEFREFILQHKSSEVG</sequence>
<dbReference type="Proteomes" id="UP001516023">
    <property type="component" value="Unassembled WGS sequence"/>
</dbReference>